<dbReference type="SUPFAM" id="SSF50985">
    <property type="entry name" value="RCC1/BLIP-II"/>
    <property type="match status" value="1"/>
</dbReference>
<dbReference type="InterPro" id="IPR009091">
    <property type="entry name" value="RCC1/BLIP-II"/>
</dbReference>
<dbReference type="PRINTS" id="PR00633">
    <property type="entry name" value="RCCNDNSATION"/>
</dbReference>
<gene>
    <name evidence="1" type="ORF">LCPAC403_03320</name>
</gene>
<name>A0A481ZB87_9VIRU</name>
<reference evidence="1" key="1">
    <citation type="journal article" date="2019" name="MBio">
        <title>Virus Genomes from Deep Sea Sediments Expand the Ocean Megavirome and Support Independent Origins of Viral Gigantism.</title>
        <authorList>
            <person name="Backstrom D."/>
            <person name="Yutin N."/>
            <person name="Jorgensen S.L."/>
            <person name="Dharamshi J."/>
            <person name="Homa F."/>
            <person name="Zaremba-Niedwiedzka K."/>
            <person name="Spang A."/>
            <person name="Wolf Y.I."/>
            <person name="Koonin E.V."/>
            <person name="Ettema T.J."/>
        </authorList>
    </citation>
    <scope>NUCLEOTIDE SEQUENCE</scope>
</reference>
<dbReference type="PROSITE" id="PS00626">
    <property type="entry name" value="RCC1_2"/>
    <property type="match status" value="6"/>
</dbReference>
<dbReference type="PANTHER" id="PTHR45982">
    <property type="entry name" value="REGULATOR OF CHROMOSOME CONDENSATION"/>
    <property type="match status" value="1"/>
</dbReference>
<dbReference type="EMBL" id="MK500591">
    <property type="protein sequence ID" value="QBK93198.1"/>
    <property type="molecule type" value="Genomic_DNA"/>
</dbReference>
<dbReference type="Gene3D" id="2.130.10.30">
    <property type="entry name" value="Regulator of chromosome condensation 1/beta-lactamase-inhibitor protein II"/>
    <property type="match status" value="2"/>
</dbReference>
<sequence length="677" mass="76821">MAVYRTFSEVRRSYRDEEIYQVDYFSSIEEARKFGLSSNLINVTHFSLMKLGKKAGRFNEIDSMEGVGDEEDDVKDLFPLRELTREEISELPKFIYLFTHSDISASRDGSGTEAYIDEESLLKNSTDIYDTWKSVLKTSKPFRETYDQYIMFNGVVEGDENFNTFEDALDEILPSEEYRETYMEKYEVDNPKGVKFLEYNFSSKEKLRSVYEFARAYVDFHSPSPEEEKEDAIWYSECSNESDPILLEDFSDLEEKDVVKIFLGNNRKGECYVTNQLLRFWRDPEIIMRNWERSIPNIPIEKSGFKGKPGTEKYYRLPITGSWITYSAVKIIRQKPQVLRLKVKRKNQLIGNRLRSFGASEIHGQSPGVIIWEEKLYKRLASRYVAVQEKLTFSDLPKLGTISAGKHHSVALKEDGSLISWGNDYGRQVSDTPNESDFIQVSAGVHHSVALREDGTIVSWGNDGFNQISDTPRSSDFIQVSAGGFHSIALRRDGIIISWGYDGTNQISDTPSESNFIQVSTGSSHSVALKEDGSIISWGSDYRRPVSDTPDESDFIQVSTGGSHSVALKEDGSLISWGGDYEKQVSDTPNESDFIQVSAGGRHSIALRRNGSLISWGGDYEKQVSDTPNESDFIQVSAGEYNSIALRRDGSLISWGGDYERQVSDTPNEFDFRISSV</sequence>
<organism evidence="1">
    <name type="scientific">Pithovirus LCPAC403</name>
    <dbReference type="NCBI Taxonomy" id="2506596"/>
    <lineage>
        <taxon>Viruses</taxon>
        <taxon>Pithoviruses</taxon>
    </lineage>
</organism>
<accession>A0A481ZB87</accession>
<protein>
    <submittedName>
        <fullName evidence="1">Regulator of chromosome condensation protein</fullName>
    </submittedName>
</protein>
<dbReference type="PANTHER" id="PTHR45982:SF1">
    <property type="entry name" value="REGULATOR OF CHROMOSOME CONDENSATION"/>
    <property type="match status" value="1"/>
</dbReference>
<evidence type="ECO:0000313" key="1">
    <source>
        <dbReference type="EMBL" id="QBK93198.1"/>
    </source>
</evidence>
<dbReference type="InterPro" id="IPR000408">
    <property type="entry name" value="Reg_chr_condens"/>
</dbReference>
<dbReference type="PROSITE" id="PS50012">
    <property type="entry name" value="RCC1_3"/>
    <property type="match status" value="6"/>
</dbReference>
<proteinExistence type="predicted"/>
<dbReference type="InterPro" id="IPR051553">
    <property type="entry name" value="Ran_GTPase-activating"/>
</dbReference>
<dbReference type="Pfam" id="PF13540">
    <property type="entry name" value="RCC1_2"/>
    <property type="match status" value="7"/>
</dbReference>